<dbReference type="AlphaFoldDB" id="A0A1M7LLL0"/>
<dbReference type="Proteomes" id="UP000186002">
    <property type="component" value="Unassembled WGS sequence"/>
</dbReference>
<evidence type="ECO:0000313" key="1">
    <source>
        <dbReference type="EMBL" id="SHM79032.1"/>
    </source>
</evidence>
<sequence length="65" mass="7409">MLHTGDIFETRARQHRAEELRALTRSLTGFLFRTSRQKPLSRTERCSRLVHAAPLPATRQTGCCA</sequence>
<name>A0A1M7LLL0_9HYPH</name>
<evidence type="ECO:0000313" key="2">
    <source>
        <dbReference type="Proteomes" id="UP000186002"/>
    </source>
</evidence>
<keyword evidence="2" id="KW-1185">Reference proteome</keyword>
<proteinExistence type="predicted"/>
<reference evidence="1 2" key="1">
    <citation type="submission" date="2016-11" db="EMBL/GenBank/DDBJ databases">
        <authorList>
            <person name="Jaros S."/>
            <person name="Januszkiewicz K."/>
            <person name="Wedrychowicz H."/>
        </authorList>
    </citation>
    <scope>NUCLEOTIDE SEQUENCE [LARGE SCALE GENOMIC DNA]</scope>
    <source>
        <strain evidence="1 2">DSM 22153</strain>
    </source>
</reference>
<accession>A0A1M7LLL0</accession>
<dbReference type="RefSeq" id="WP_139251168.1">
    <property type="nucleotide sequence ID" value="NZ_FRBW01000003.1"/>
</dbReference>
<protein>
    <submittedName>
        <fullName evidence="1">Uncharacterized protein</fullName>
    </submittedName>
</protein>
<gene>
    <name evidence="1" type="ORF">SAMN05444272_3245</name>
</gene>
<dbReference type="EMBL" id="FRBW01000003">
    <property type="protein sequence ID" value="SHM79032.1"/>
    <property type="molecule type" value="Genomic_DNA"/>
</dbReference>
<organism evidence="1 2">
    <name type="scientific">Roseibium suaedae</name>
    <dbReference type="NCBI Taxonomy" id="735517"/>
    <lineage>
        <taxon>Bacteria</taxon>
        <taxon>Pseudomonadati</taxon>
        <taxon>Pseudomonadota</taxon>
        <taxon>Alphaproteobacteria</taxon>
        <taxon>Hyphomicrobiales</taxon>
        <taxon>Stappiaceae</taxon>
        <taxon>Roseibium</taxon>
    </lineage>
</organism>
<dbReference type="OrthoDB" id="7679206at2"/>